<feature type="short sequence motif" description="'KMSKS' region" evidence="13">
    <location>
        <begin position="267"/>
        <end position="271"/>
    </location>
</feature>
<keyword evidence="8 13" id="KW-0547">Nucleotide-binding</keyword>
<dbReference type="GO" id="GO:0006423">
    <property type="term" value="P:cysteinyl-tRNA aminoacylation"/>
    <property type="evidence" value="ECO:0007669"/>
    <property type="project" value="UniProtKB-UniRule"/>
</dbReference>
<dbReference type="AlphaFoldDB" id="A0A1G2PJC7"/>
<evidence type="ECO:0000256" key="11">
    <source>
        <dbReference type="ARBA" id="ARBA00022917"/>
    </source>
</evidence>
<organism evidence="15 16">
    <name type="scientific">Candidatus Terrybacteria bacterium RIFCSPHIGHO2_01_FULL_48_17</name>
    <dbReference type="NCBI Taxonomy" id="1802362"/>
    <lineage>
        <taxon>Bacteria</taxon>
        <taxon>Candidatus Terryibacteriota</taxon>
    </lineage>
</organism>
<evidence type="ECO:0000256" key="2">
    <source>
        <dbReference type="ARBA" id="ARBA00004496"/>
    </source>
</evidence>
<evidence type="ECO:0000256" key="7">
    <source>
        <dbReference type="ARBA" id="ARBA00022723"/>
    </source>
</evidence>
<keyword evidence="9" id="KW-0862">Zinc</keyword>
<sequence length="465" mass="53702">MFRIYNTLTRTKDRLPQAQRGKPLRLFVCGPTVYDFSHIGHGRTYVVFDIIARALRARGLKLIYLQNITDIEDKIIARAQKDGVSWKKVARTFEHAYLADMAKLKISSPDIYARASDHIVEIIAQIKALLNKQYAYITSTGVYFSVERFKEYGKLSHQRLKQMKEAVRINPDPTKKHFADFALWKFAQQGEPWWPSPWGKGRPGWHIEDTAITHSRFGPQYEIHGSALDLIFPHHESEIAQAEAAFGKKPFVKLWMHSGFVNIRGEKMSKSLGNIITLREILDVWPAEVFRMFVARAHYRSPIDYDEDLLKDASQGLGRIEDFVERLGKTKPAKQKSGIEKQIRVFKKAFWDALEDDFHTPRALAAVFDFISYCNPFVEENKLQRSERKTVAAFLKEVDDIFGMLAPKRKRAEIPAHVIRLVQLREKMRLEKKFSEADAIRIQLTKEGWVIEDTSSGPRTKKARG</sequence>
<dbReference type="SUPFAM" id="SSF52374">
    <property type="entry name" value="Nucleotidylyl transferase"/>
    <property type="match status" value="1"/>
</dbReference>
<dbReference type="STRING" id="1802362.A2806_03065"/>
<accession>A0A1G2PJC7</accession>
<dbReference type="GO" id="GO:0046872">
    <property type="term" value="F:metal ion binding"/>
    <property type="evidence" value="ECO:0007669"/>
    <property type="project" value="UniProtKB-KW"/>
</dbReference>
<dbReference type="GO" id="GO:0005737">
    <property type="term" value="C:cytoplasm"/>
    <property type="evidence" value="ECO:0007669"/>
    <property type="project" value="UniProtKB-SubCell"/>
</dbReference>
<dbReference type="InterPro" id="IPR015803">
    <property type="entry name" value="Cys-tRNA-ligase"/>
</dbReference>
<dbReference type="Proteomes" id="UP000177629">
    <property type="component" value="Unassembled WGS sequence"/>
</dbReference>
<feature type="domain" description="Cysteinyl-tRNA synthetase class Ia DALR" evidence="14">
    <location>
        <begin position="349"/>
        <end position="414"/>
    </location>
</feature>
<evidence type="ECO:0000256" key="8">
    <source>
        <dbReference type="ARBA" id="ARBA00022741"/>
    </source>
</evidence>
<evidence type="ECO:0000256" key="3">
    <source>
        <dbReference type="ARBA" id="ARBA00005594"/>
    </source>
</evidence>
<protein>
    <recommendedName>
        <fullName evidence="13">Cysteine--tRNA ligase</fullName>
        <ecNumber evidence="13">6.1.1.16</ecNumber>
    </recommendedName>
    <alternativeName>
        <fullName evidence="13">Cysteinyl-tRNA synthetase</fullName>
        <shortName evidence="13">CysRS</shortName>
    </alternativeName>
</protein>
<dbReference type="Pfam" id="PF01406">
    <property type="entry name" value="tRNA-synt_1e"/>
    <property type="match status" value="1"/>
</dbReference>
<dbReference type="Gene3D" id="3.40.50.620">
    <property type="entry name" value="HUPs"/>
    <property type="match status" value="1"/>
</dbReference>
<evidence type="ECO:0000256" key="13">
    <source>
        <dbReference type="HAMAP-Rule" id="MF_00041"/>
    </source>
</evidence>
<comment type="subcellular location">
    <subcellularLocation>
        <location evidence="2 13">Cytoplasm</location>
    </subcellularLocation>
</comment>
<dbReference type="SUPFAM" id="SSF47323">
    <property type="entry name" value="Anticodon-binding domain of a subclass of class I aminoacyl-tRNA synthetases"/>
    <property type="match status" value="1"/>
</dbReference>
<evidence type="ECO:0000256" key="5">
    <source>
        <dbReference type="ARBA" id="ARBA00022490"/>
    </source>
</evidence>
<dbReference type="EMBL" id="MHSS01000007">
    <property type="protein sequence ID" value="OHA48418.1"/>
    <property type="molecule type" value="Genomic_DNA"/>
</dbReference>
<gene>
    <name evidence="13" type="primary">cysS</name>
    <name evidence="15" type="ORF">A2806_03065</name>
</gene>
<keyword evidence="5 13" id="KW-0963">Cytoplasm</keyword>
<comment type="subunit">
    <text evidence="4 13">Monomer.</text>
</comment>
<evidence type="ECO:0000256" key="6">
    <source>
        <dbReference type="ARBA" id="ARBA00022598"/>
    </source>
</evidence>
<keyword evidence="12 13" id="KW-0030">Aminoacyl-tRNA synthetase</keyword>
<dbReference type="InterPro" id="IPR015273">
    <property type="entry name" value="Cys-tRNA-synt_Ia_DALR"/>
</dbReference>
<comment type="similarity">
    <text evidence="3 13">Belongs to the class-I aminoacyl-tRNA synthetase family.</text>
</comment>
<dbReference type="HAMAP" id="MF_00041">
    <property type="entry name" value="Cys_tRNA_synth"/>
    <property type="match status" value="1"/>
</dbReference>
<evidence type="ECO:0000256" key="4">
    <source>
        <dbReference type="ARBA" id="ARBA00011245"/>
    </source>
</evidence>
<keyword evidence="11 13" id="KW-0648">Protein biosynthesis</keyword>
<dbReference type="NCBIfam" id="TIGR00435">
    <property type="entry name" value="cysS"/>
    <property type="match status" value="1"/>
</dbReference>
<comment type="catalytic activity">
    <reaction evidence="13">
        <text>tRNA(Cys) + L-cysteine + ATP = L-cysteinyl-tRNA(Cys) + AMP + diphosphate</text>
        <dbReference type="Rhea" id="RHEA:17773"/>
        <dbReference type="Rhea" id="RHEA-COMP:9661"/>
        <dbReference type="Rhea" id="RHEA-COMP:9679"/>
        <dbReference type="ChEBI" id="CHEBI:30616"/>
        <dbReference type="ChEBI" id="CHEBI:33019"/>
        <dbReference type="ChEBI" id="CHEBI:35235"/>
        <dbReference type="ChEBI" id="CHEBI:78442"/>
        <dbReference type="ChEBI" id="CHEBI:78517"/>
        <dbReference type="ChEBI" id="CHEBI:456215"/>
        <dbReference type="EC" id="6.1.1.16"/>
    </reaction>
</comment>
<reference evidence="15 16" key="1">
    <citation type="journal article" date="2016" name="Nat. Commun.">
        <title>Thousands of microbial genomes shed light on interconnected biogeochemical processes in an aquifer system.</title>
        <authorList>
            <person name="Anantharaman K."/>
            <person name="Brown C.T."/>
            <person name="Hug L.A."/>
            <person name="Sharon I."/>
            <person name="Castelle C.J."/>
            <person name="Probst A.J."/>
            <person name="Thomas B.C."/>
            <person name="Singh A."/>
            <person name="Wilkins M.J."/>
            <person name="Karaoz U."/>
            <person name="Brodie E.L."/>
            <person name="Williams K.H."/>
            <person name="Hubbard S.S."/>
            <person name="Banfield J.F."/>
        </authorList>
    </citation>
    <scope>NUCLEOTIDE SEQUENCE [LARGE SCALE GENOMIC DNA]</scope>
</reference>
<dbReference type="InterPro" id="IPR024909">
    <property type="entry name" value="Cys-tRNA/MSH_ligase"/>
</dbReference>
<dbReference type="InterPro" id="IPR032678">
    <property type="entry name" value="tRNA-synt_1_cat_dom"/>
</dbReference>
<evidence type="ECO:0000259" key="14">
    <source>
        <dbReference type="SMART" id="SM00840"/>
    </source>
</evidence>
<dbReference type="GO" id="GO:0004817">
    <property type="term" value="F:cysteine-tRNA ligase activity"/>
    <property type="evidence" value="ECO:0007669"/>
    <property type="project" value="UniProtKB-UniRule"/>
</dbReference>
<dbReference type="CDD" id="cd00672">
    <property type="entry name" value="CysRS_core"/>
    <property type="match status" value="1"/>
</dbReference>
<dbReference type="Pfam" id="PF09190">
    <property type="entry name" value="DALR_2"/>
    <property type="match status" value="1"/>
</dbReference>
<dbReference type="GO" id="GO:0005524">
    <property type="term" value="F:ATP binding"/>
    <property type="evidence" value="ECO:0007669"/>
    <property type="project" value="UniProtKB-UniRule"/>
</dbReference>
<evidence type="ECO:0000256" key="10">
    <source>
        <dbReference type="ARBA" id="ARBA00022840"/>
    </source>
</evidence>
<feature type="short sequence motif" description="'HIGH' region" evidence="13">
    <location>
        <begin position="31"/>
        <end position="41"/>
    </location>
</feature>
<dbReference type="EC" id="6.1.1.16" evidence="13"/>
<keyword evidence="6 13" id="KW-0436">Ligase</keyword>
<proteinExistence type="inferred from homology"/>
<keyword evidence="7" id="KW-0479">Metal-binding</keyword>
<evidence type="ECO:0000313" key="15">
    <source>
        <dbReference type="EMBL" id="OHA48418.1"/>
    </source>
</evidence>
<dbReference type="Gene3D" id="1.20.120.1910">
    <property type="entry name" value="Cysteine-tRNA ligase, C-terminal anti-codon recognition domain"/>
    <property type="match status" value="1"/>
</dbReference>
<name>A0A1G2PJC7_9BACT</name>
<comment type="caution">
    <text evidence="15">The sequence shown here is derived from an EMBL/GenBank/DDBJ whole genome shotgun (WGS) entry which is preliminary data.</text>
</comment>
<evidence type="ECO:0000313" key="16">
    <source>
        <dbReference type="Proteomes" id="UP000177629"/>
    </source>
</evidence>
<evidence type="ECO:0000256" key="9">
    <source>
        <dbReference type="ARBA" id="ARBA00022833"/>
    </source>
</evidence>
<feature type="binding site" evidence="13">
    <location>
        <position position="270"/>
    </location>
    <ligand>
        <name>ATP</name>
        <dbReference type="ChEBI" id="CHEBI:30616"/>
    </ligand>
</feature>
<evidence type="ECO:0000256" key="12">
    <source>
        <dbReference type="ARBA" id="ARBA00023146"/>
    </source>
</evidence>
<dbReference type="PRINTS" id="PR00983">
    <property type="entry name" value="TRNASYNTHCYS"/>
</dbReference>
<evidence type="ECO:0000256" key="1">
    <source>
        <dbReference type="ARBA" id="ARBA00001947"/>
    </source>
</evidence>
<dbReference type="InterPro" id="IPR014729">
    <property type="entry name" value="Rossmann-like_a/b/a_fold"/>
</dbReference>
<comment type="cofactor">
    <cofactor evidence="1">
        <name>Zn(2+)</name>
        <dbReference type="ChEBI" id="CHEBI:29105"/>
    </cofactor>
</comment>
<comment type="caution">
    <text evidence="13">Lacks conserved residue(s) required for the propagation of feature annotation.</text>
</comment>
<keyword evidence="10 13" id="KW-0067">ATP-binding</keyword>
<dbReference type="PANTHER" id="PTHR10890">
    <property type="entry name" value="CYSTEINYL-TRNA SYNTHETASE"/>
    <property type="match status" value="1"/>
</dbReference>
<dbReference type="InterPro" id="IPR009080">
    <property type="entry name" value="tRNAsynth_Ia_anticodon-bd"/>
</dbReference>
<dbReference type="PANTHER" id="PTHR10890:SF3">
    <property type="entry name" value="CYSTEINE--TRNA LIGASE, CYTOPLASMIC"/>
    <property type="match status" value="1"/>
</dbReference>
<dbReference type="SMART" id="SM00840">
    <property type="entry name" value="DALR_2"/>
    <property type="match status" value="1"/>
</dbReference>